<dbReference type="SUPFAM" id="SSF51569">
    <property type="entry name" value="Aldolase"/>
    <property type="match status" value="1"/>
</dbReference>
<evidence type="ECO:0000256" key="6">
    <source>
        <dbReference type="ARBA" id="ARBA00023141"/>
    </source>
</evidence>
<reference evidence="10" key="1">
    <citation type="journal article" date="2021" name="PeerJ">
        <title>Extensive microbial diversity within the chicken gut microbiome revealed by metagenomics and culture.</title>
        <authorList>
            <person name="Gilroy R."/>
            <person name="Ravi A."/>
            <person name="Getino M."/>
            <person name="Pursley I."/>
            <person name="Horton D.L."/>
            <person name="Alikhan N.F."/>
            <person name="Baker D."/>
            <person name="Gharbi K."/>
            <person name="Hall N."/>
            <person name="Watson M."/>
            <person name="Adriaenssens E.M."/>
            <person name="Foster-Nyarko E."/>
            <person name="Jarju S."/>
            <person name="Secka A."/>
            <person name="Antonio M."/>
            <person name="Oren A."/>
            <person name="Chaudhuri R.R."/>
            <person name="La Ragione R."/>
            <person name="Hildebrand F."/>
            <person name="Pallen M.J."/>
        </authorList>
    </citation>
    <scope>NUCLEOTIDE SEQUENCE</scope>
    <source>
        <strain evidence="10">ChiW7-2402</strain>
    </source>
</reference>
<dbReference type="Gene3D" id="3.20.20.70">
    <property type="entry name" value="Aldolase class I"/>
    <property type="match status" value="1"/>
</dbReference>
<evidence type="ECO:0000256" key="3">
    <source>
        <dbReference type="ARBA" id="ARBA00007985"/>
    </source>
</evidence>
<dbReference type="GO" id="GO:0009073">
    <property type="term" value="P:aromatic amino acid family biosynthetic process"/>
    <property type="evidence" value="ECO:0007669"/>
    <property type="project" value="UniProtKB-KW"/>
</dbReference>
<evidence type="ECO:0000313" key="10">
    <source>
        <dbReference type="EMBL" id="HIZ72268.1"/>
    </source>
</evidence>
<evidence type="ECO:0000256" key="1">
    <source>
        <dbReference type="ARBA" id="ARBA00003726"/>
    </source>
</evidence>
<dbReference type="InterPro" id="IPR006219">
    <property type="entry name" value="DAHP_synth_1"/>
</dbReference>
<keyword evidence="4 8" id="KW-0028">Amino-acid biosynthesis</keyword>
<dbReference type="Pfam" id="PF00793">
    <property type="entry name" value="DAHP_synth_1"/>
    <property type="match status" value="1"/>
</dbReference>
<evidence type="ECO:0000256" key="7">
    <source>
        <dbReference type="ARBA" id="ARBA00047508"/>
    </source>
</evidence>
<dbReference type="PANTHER" id="PTHR21225:SF12">
    <property type="entry name" value="PHOSPHO-2-DEHYDRO-3-DEOXYHEPTONATE ALDOLASE, TYROSINE-INHIBITED"/>
    <property type="match status" value="1"/>
</dbReference>
<dbReference type="GO" id="GO:0008652">
    <property type="term" value="P:amino acid biosynthetic process"/>
    <property type="evidence" value="ECO:0007669"/>
    <property type="project" value="UniProtKB-KW"/>
</dbReference>
<dbReference type="NCBIfam" id="TIGR00034">
    <property type="entry name" value="aroFGH"/>
    <property type="match status" value="1"/>
</dbReference>
<evidence type="ECO:0000256" key="4">
    <source>
        <dbReference type="ARBA" id="ARBA00022605"/>
    </source>
</evidence>
<sequence>MFTRQAHIPSPEELHGEMPLPPALAAIKKERDRLAMDVIAGRTDKLLLIIGPCSAHESAPVLEYVRRLGKLNERVKEKLVLVPRIYTNKPRTKGVGYKGMFSQPDPENKEDIVRGIRTIRELHLHAIEESGLTAADEMLYPENYPFFEDVLTYIAVGARSSENQMHRLVSSGIDLPVGIKNPMGGSIPVLLNSIYAAQSPQVFKYGNYQVATDGNEYAHAVLRGMVDSYGNDIPNFHYETVMRVFEGYNRSKGELKNPAVIIDANHSNSGKQFRQQIRICEEVMQNRLYDPDFKKIVKGFMIESFLVEGNQKHDIVFGQSITDPCLGWEDTERLVLDIAEKA</sequence>
<keyword evidence="5 8" id="KW-0808">Transferase</keyword>
<proteinExistence type="inferred from homology"/>
<dbReference type="GO" id="GO:0003849">
    <property type="term" value="F:3-deoxy-7-phosphoheptulonate synthase activity"/>
    <property type="evidence" value="ECO:0007669"/>
    <property type="project" value="UniProtKB-EC"/>
</dbReference>
<dbReference type="EMBL" id="DXBB01000034">
    <property type="protein sequence ID" value="HIZ72268.1"/>
    <property type="molecule type" value="Genomic_DNA"/>
</dbReference>
<accession>A0A9D2G314</accession>
<gene>
    <name evidence="10" type="ORF">H9964_01665</name>
</gene>
<evidence type="ECO:0000256" key="8">
    <source>
        <dbReference type="PIRNR" id="PIRNR001361"/>
    </source>
</evidence>
<dbReference type="GO" id="GO:0005737">
    <property type="term" value="C:cytoplasm"/>
    <property type="evidence" value="ECO:0007669"/>
    <property type="project" value="TreeGrafter"/>
</dbReference>
<dbReference type="InterPro" id="IPR006218">
    <property type="entry name" value="DAHP1/KDSA"/>
</dbReference>
<dbReference type="EC" id="2.5.1.54" evidence="8"/>
<dbReference type="AlphaFoldDB" id="A0A9D2G314"/>
<comment type="pathway">
    <text evidence="2 8">Metabolic intermediate biosynthesis; chorismate biosynthesis; chorismate from D-erythrose 4-phosphate and phosphoenolpyruvate: step 1/7.</text>
</comment>
<dbReference type="Proteomes" id="UP000824102">
    <property type="component" value="Unassembled WGS sequence"/>
</dbReference>
<comment type="function">
    <text evidence="1 8">Stereospecific condensation of phosphoenolpyruvate (PEP) and D-erythrose-4-phosphate (E4P) giving rise to 3-deoxy-D-arabino-heptulosonate-7-phosphate (DAHP).</text>
</comment>
<evidence type="ECO:0000259" key="9">
    <source>
        <dbReference type="Pfam" id="PF00793"/>
    </source>
</evidence>
<comment type="catalytic activity">
    <reaction evidence="7 8">
        <text>D-erythrose 4-phosphate + phosphoenolpyruvate + H2O = 7-phospho-2-dehydro-3-deoxy-D-arabino-heptonate + phosphate</text>
        <dbReference type="Rhea" id="RHEA:14717"/>
        <dbReference type="ChEBI" id="CHEBI:15377"/>
        <dbReference type="ChEBI" id="CHEBI:16897"/>
        <dbReference type="ChEBI" id="CHEBI:43474"/>
        <dbReference type="ChEBI" id="CHEBI:58394"/>
        <dbReference type="ChEBI" id="CHEBI:58702"/>
        <dbReference type="EC" id="2.5.1.54"/>
    </reaction>
</comment>
<feature type="domain" description="DAHP synthetase I/KDSA" evidence="9">
    <location>
        <begin position="33"/>
        <end position="334"/>
    </location>
</feature>
<dbReference type="InterPro" id="IPR013785">
    <property type="entry name" value="Aldolase_TIM"/>
</dbReference>
<keyword evidence="6 8" id="KW-0057">Aromatic amino acid biosynthesis</keyword>
<protein>
    <recommendedName>
        <fullName evidence="8">Phospho-2-dehydro-3-deoxyheptonate aldolase</fullName>
        <ecNumber evidence="8">2.5.1.54</ecNumber>
    </recommendedName>
</protein>
<comment type="similarity">
    <text evidence="3 8">Belongs to the class-I DAHP synthase family.</text>
</comment>
<evidence type="ECO:0000313" key="11">
    <source>
        <dbReference type="Proteomes" id="UP000824102"/>
    </source>
</evidence>
<evidence type="ECO:0000256" key="5">
    <source>
        <dbReference type="ARBA" id="ARBA00022679"/>
    </source>
</evidence>
<name>A0A9D2G314_9FIRM</name>
<dbReference type="PANTHER" id="PTHR21225">
    <property type="entry name" value="PHOSPHO-2-DEHYDRO-3-DEOXYHEPTONATE ALDOLASE DAHP SYNTHETASE"/>
    <property type="match status" value="1"/>
</dbReference>
<evidence type="ECO:0000256" key="2">
    <source>
        <dbReference type="ARBA" id="ARBA00004688"/>
    </source>
</evidence>
<organism evidence="10 11">
    <name type="scientific">Candidatus Gallimonas intestinavium</name>
    <dbReference type="NCBI Taxonomy" id="2838603"/>
    <lineage>
        <taxon>Bacteria</taxon>
        <taxon>Bacillati</taxon>
        <taxon>Bacillota</taxon>
        <taxon>Clostridia</taxon>
        <taxon>Candidatus Gallimonas</taxon>
    </lineage>
</organism>
<dbReference type="PIRSF" id="PIRSF001361">
    <property type="entry name" value="DAHP_synthase"/>
    <property type="match status" value="1"/>
</dbReference>
<comment type="caution">
    <text evidence="10">The sequence shown here is derived from an EMBL/GenBank/DDBJ whole genome shotgun (WGS) entry which is preliminary data.</text>
</comment>
<reference evidence="10" key="2">
    <citation type="submission" date="2021-04" db="EMBL/GenBank/DDBJ databases">
        <authorList>
            <person name="Gilroy R."/>
        </authorList>
    </citation>
    <scope>NUCLEOTIDE SEQUENCE</scope>
    <source>
        <strain evidence="10">ChiW7-2402</strain>
    </source>
</reference>